<dbReference type="InterPro" id="IPR002938">
    <property type="entry name" value="FAD-bd"/>
</dbReference>
<dbReference type="PRINTS" id="PR00420">
    <property type="entry name" value="RNGMNOXGNASE"/>
</dbReference>
<evidence type="ECO:0000256" key="1">
    <source>
        <dbReference type="ARBA" id="ARBA00023002"/>
    </source>
</evidence>
<evidence type="ECO:0000259" key="2">
    <source>
        <dbReference type="Pfam" id="PF01494"/>
    </source>
</evidence>
<dbReference type="InterPro" id="IPR036188">
    <property type="entry name" value="FAD/NAD-bd_sf"/>
</dbReference>
<sequence>MPEHDVIIAGAGPVGMLLGCLLAERGVDVMICERRDGPDERTRAIGVHPPGLAALDAAGVSAQFRGEAVALERGEVHARGRMLASVAFGAERRVLVLPQRRTDAILRERLKALGVPVRTKCEVVAVHQDESAVTVRARSEGQERETDASLLVVADGVRSALREALHIPWQRRGSAARYSMIDVPDADEEPVARLYCEPGGLVESFPLPQGRRRWVVRHARGVETLPAERFVAEIGARTGIRITIAEPATTEPTTFIASQHRAERTAYGRVVLLGDAAHEISPIGGQGMNLGWANALELAGVLIRGPRVGGDELGVYARRVARAAADAQRRAGFYMSMGAPADAGRQRARELLIRMLGMPPLRGAAASLVTMRGI</sequence>
<name>A0ABU8L7T0_9MICO</name>
<dbReference type="Gene3D" id="3.30.70.2450">
    <property type="match status" value="1"/>
</dbReference>
<evidence type="ECO:0000313" key="3">
    <source>
        <dbReference type="EMBL" id="MEJ1086763.1"/>
    </source>
</evidence>
<keyword evidence="1" id="KW-0560">Oxidoreductase</keyword>
<accession>A0ABU8L7T0</accession>
<dbReference type="SUPFAM" id="SSF51905">
    <property type="entry name" value="FAD/NAD(P)-binding domain"/>
    <property type="match status" value="1"/>
</dbReference>
<dbReference type="PANTHER" id="PTHR43476">
    <property type="entry name" value="3-(3-HYDROXY-PHENYL)PROPIONATE/3-HYDROXYCINNAMIC ACID HYDROXYLASE"/>
    <property type="match status" value="1"/>
</dbReference>
<feature type="domain" description="FAD-binding" evidence="2">
    <location>
        <begin position="4"/>
        <end position="304"/>
    </location>
</feature>
<dbReference type="Pfam" id="PF01494">
    <property type="entry name" value="FAD_binding_3"/>
    <property type="match status" value="1"/>
</dbReference>
<gene>
    <name evidence="3" type="ORF">WDU99_00350</name>
</gene>
<protein>
    <submittedName>
        <fullName evidence="3">NAD(P)/FAD-dependent oxidoreductase</fullName>
    </submittedName>
</protein>
<keyword evidence="4" id="KW-1185">Reference proteome</keyword>
<dbReference type="Proteomes" id="UP001371224">
    <property type="component" value="Unassembled WGS sequence"/>
</dbReference>
<evidence type="ECO:0000313" key="4">
    <source>
        <dbReference type="Proteomes" id="UP001371224"/>
    </source>
</evidence>
<dbReference type="Gene3D" id="3.50.50.60">
    <property type="entry name" value="FAD/NAD(P)-binding domain"/>
    <property type="match status" value="1"/>
</dbReference>
<proteinExistence type="predicted"/>
<dbReference type="PANTHER" id="PTHR43476:SF3">
    <property type="entry name" value="FAD-BINDING MONOOXYGENASE"/>
    <property type="match status" value="1"/>
</dbReference>
<reference evidence="3 4" key="1">
    <citation type="submission" date="2024-02" db="EMBL/GenBank/DDBJ databases">
        <authorList>
            <person name="Saticioglu I.B."/>
        </authorList>
    </citation>
    <scope>NUCLEOTIDE SEQUENCE [LARGE SCALE GENOMIC DNA]</scope>
    <source>
        <strain evidence="3 4">Mu-80</strain>
    </source>
</reference>
<comment type="caution">
    <text evidence="3">The sequence shown here is derived from an EMBL/GenBank/DDBJ whole genome shotgun (WGS) entry which is preliminary data.</text>
</comment>
<dbReference type="RefSeq" id="WP_337330446.1">
    <property type="nucleotide sequence ID" value="NZ_JBBDGM010000001.1"/>
</dbReference>
<organism evidence="3 4">
    <name type="scientific">Microbacterium bandirmense</name>
    <dbReference type="NCBI Taxonomy" id="3122050"/>
    <lineage>
        <taxon>Bacteria</taxon>
        <taxon>Bacillati</taxon>
        <taxon>Actinomycetota</taxon>
        <taxon>Actinomycetes</taxon>
        <taxon>Micrococcales</taxon>
        <taxon>Microbacteriaceae</taxon>
        <taxon>Microbacterium</taxon>
    </lineage>
</organism>
<dbReference type="EMBL" id="JBBDGM010000001">
    <property type="protein sequence ID" value="MEJ1086763.1"/>
    <property type="molecule type" value="Genomic_DNA"/>
</dbReference>
<dbReference type="InterPro" id="IPR050631">
    <property type="entry name" value="PheA/TfdB_FAD_monoxygenase"/>
</dbReference>